<feature type="transmembrane region" description="Helical" evidence="1">
    <location>
        <begin position="206"/>
        <end position="227"/>
    </location>
</feature>
<dbReference type="Proteomes" id="UP000252707">
    <property type="component" value="Unassembled WGS sequence"/>
</dbReference>
<keyword evidence="1" id="KW-1133">Transmembrane helix</keyword>
<feature type="transmembrane region" description="Helical" evidence="1">
    <location>
        <begin position="170"/>
        <end position="194"/>
    </location>
</feature>
<sequence length="233" mass="23837">MLDVVGQPISLSLAFIAGLLGSAHCIGMCGALVSGFFMKFGGDASRGPLPYLAYHLARISIYTLVGIAAASLGMALVSTGVMGAAQGVLQIAIGLFVVLIGLDILGMAPWRISVSFLPMQYLRQAFAAATRRGPIQGAALGGVINGFMPCPLTFALAVKATAAPSPLEGGLLMLAFGAGTLPSMLFVSLAFGLLGQRMRGVLVKGAAVVVIVMGVGTVLQGATYFNIMRGLVF</sequence>
<comment type="caution">
    <text evidence="3">The sequence shown here is derived from an EMBL/GenBank/DDBJ whole genome shotgun (WGS) entry which is preliminary data.</text>
</comment>
<dbReference type="OrthoDB" id="9798690at2"/>
<feature type="domain" description="Urease accessory protein UreH-like transmembrane" evidence="2">
    <location>
        <begin position="14"/>
        <end position="215"/>
    </location>
</feature>
<organism evidence="3 4">
    <name type="scientific">Thioalbus denitrificans</name>
    <dbReference type="NCBI Taxonomy" id="547122"/>
    <lineage>
        <taxon>Bacteria</taxon>
        <taxon>Pseudomonadati</taxon>
        <taxon>Pseudomonadota</taxon>
        <taxon>Gammaproteobacteria</taxon>
        <taxon>Chromatiales</taxon>
        <taxon>Ectothiorhodospiraceae</taxon>
        <taxon>Thioalbus</taxon>
    </lineage>
</organism>
<proteinExistence type="predicted"/>
<dbReference type="PANTHER" id="PTHR42208">
    <property type="entry name" value="HEAVY METAL TRANSPORTER-RELATED"/>
    <property type="match status" value="1"/>
</dbReference>
<feature type="transmembrane region" description="Helical" evidence="1">
    <location>
        <begin position="59"/>
        <end position="85"/>
    </location>
</feature>
<gene>
    <name evidence="3" type="ORF">DFQ59_101605</name>
</gene>
<reference evidence="3 4" key="1">
    <citation type="submission" date="2018-07" db="EMBL/GenBank/DDBJ databases">
        <title>Genomic Encyclopedia of Type Strains, Phase IV (KMG-IV): sequencing the most valuable type-strain genomes for metagenomic binning, comparative biology and taxonomic classification.</title>
        <authorList>
            <person name="Goeker M."/>
        </authorList>
    </citation>
    <scope>NUCLEOTIDE SEQUENCE [LARGE SCALE GENOMIC DNA]</scope>
    <source>
        <strain evidence="3 4">DSM 26407</strain>
    </source>
</reference>
<feature type="transmembrane region" description="Helical" evidence="1">
    <location>
        <begin position="91"/>
        <end position="117"/>
    </location>
</feature>
<dbReference type="EMBL" id="QPJY01000001">
    <property type="protein sequence ID" value="RCX33304.1"/>
    <property type="molecule type" value="Genomic_DNA"/>
</dbReference>
<name>A0A369CN75_9GAMM</name>
<dbReference type="AlphaFoldDB" id="A0A369CN75"/>
<keyword evidence="1" id="KW-0812">Transmembrane</keyword>
<evidence type="ECO:0000313" key="4">
    <source>
        <dbReference type="Proteomes" id="UP000252707"/>
    </source>
</evidence>
<protein>
    <recommendedName>
        <fullName evidence="2">Urease accessory protein UreH-like transmembrane domain-containing protein</fullName>
    </recommendedName>
</protein>
<evidence type="ECO:0000259" key="2">
    <source>
        <dbReference type="Pfam" id="PF13386"/>
    </source>
</evidence>
<keyword evidence="4" id="KW-1185">Reference proteome</keyword>
<evidence type="ECO:0000256" key="1">
    <source>
        <dbReference type="SAM" id="Phobius"/>
    </source>
</evidence>
<dbReference type="RefSeq" id="WP_114278157.1">
    <property type="nucleotide sequence ID" value="NZ_QPJY01000001.1"/>
</dbReference>
<evidence type="ECO:0000313" key="3">
    <source>
        <dbReference type="EMBL" id="RCX33304.1"/>
    </source>
</evidence>
<dbReference type="InterPro" id="IPR039447">
    <property type="entry name" value="UreH-like_TM_dom"/>
</dbReference>
<feature type="transmembrane region" description="Helical" evidence="1">
    <location>
        <begin position="12"/>
        <end position="38"/>
    </location>
</feature>
<dbReference type="PANTHER" id="PTHR42208:SF1">
    <property type="entry name" value="HEAVY METAL TRANSPORTER"/>
    <property type="match status" value="1"/>
</dbReference>
<dbReference type="Pfam" id="PF13386">
    <property type="entry name" value="DsbD_2"/>
    <property type="match status" value="1"/>
</dbReference>
<accession>A0A369CN75</accession>
<feature type="transmembrane region" description="Helical" evidence="1">
    <location>
        <begin position="138"/>
        <end position="158"/>
    </location>
</feature>
<keyword evidence="1" id="KW-0472">Membrane</keyword>